<accession>A0A5A8CP30</accession>
<feature type="compositionally biased region" description="Acidic residues" evidence="1">
    <location>
        <begin position="295"/>
        <end position="309"/>
    </location>
</feature>
<gene>
    <name evidence="2" type="ORF">FNF31_06222</name>
</gene>
<feature type="compositionally biased region" description="Acidic residues" evidence="1">
    <location>
        <begin position="332"/>
        <end position="342"/>
    </location>
</feature>
<feature type="region of interest" description="Disordered" evidence="1">
    <location>
        <begin position="653"/>
        <end position="729"/>
    </location>
</feature>
<reference evidence="2 3" key="1">
    <citation type="submission" date="2019-07" db="EMBL/GenBank/DDBJ databases">
        <title>Genomes of Cafeteria roenbergensis.</title>
        <authorList>
            <person name="Fischer M.G."/>
            <person name="Hackl T."/>
            <person name="Roman M."/>
        </authorList>
    </citation>
    <scope>NUCLEOTIDE SEQUENCE [LARGE SCALE GENOMIC DNA]</scope>
    <source>
        <strain evidence="2 3">Cflag</strain>
    </source>
</reference>
<feature type="region of interest" description="Disordered" evidence="1">
    <location>
        <begin position="281"/>
        <end position="348"/>
    </location>
</feature>
<comment type="caution">
    <text evidence="2">The sequence shown here is derived from an EMBL/GenBank/DDBJ whole genome shotgun (WGS) entry which is preliminary data.</text>
</comment>
<proteinExistence type="predicted"/>
<evidence type="ECO:0000256" key="1">
    <source>
        <dbReference type="SAM" id="MobiDB-lite"/>
    </source>
</evidence>
<evidence type="ECO:0000313" key="2">
    <source>
        <dbReference type="EMBL" id="KAA0154803.1"/>
    </source>
</evidence>
<feature type="region of interest" description="Disordered" evidence="1">
    <location>
        <begin position="11"/>
        <end position="34"/>
    </location>
</feature>
<sequence>MDHDAAGRVLPPPRAGVFERSGPSPPHWTSEGPPCFAPRRSMTGKRVSLACLRSLVEALVDRHPVLEWPWRHDARLRSAYVTVVVCFFAALARGPGSTWISSSDVEALGVRAAFGRARSPSLAGLVPFDPRYVMCHVIRFEMLDRDGDGLIRAADMRTKSYGEASSTESSSSLSQASAGSGSPGSVQHGSAAAVLFDGAPAPRRRWSGRAQGAVATAKQLASGRCGSGSVSGSFGAFLSSSATSSKTPAPLAPAVAASATPAAAAASEGRHRASSVLTSSAVGVDMSAMQPDSGSADDDGDNDDDDDDAAGSGVELLRQAPSRQGDFTECMSDPEDAEEGGADEGGAHIAGTLPIAATSPLMLQILSEADARASRTRWQPARLLRSPAVAAADVTLAINGFPRGPACIIPPFYLDRVMAGAATGGTCSGVSGVFNFEDFVRFSLAQADRMATTSAAYWLDVLDTDSSGVLGRGAVELAAHHVREERARLHPATSVAVKTSLSPAAAVATVRALADTRRHRRFGSAAAGSGADSKALLTPGTFSGPGCESLGQAIFGHLLGANGCEGLVEASLDLGAKFPAGLAAELPILDRRPASGKGAGAGPGAVPFEAVEASPSKPRTVVVGAATSAASRQEFALGADGQRQLHGGESALGAAAPTLSTPRRSLSSTGRPTRQQAVGAESGLPRLGAVSFDGPRGRSPSLLRRHFHSSGVALPPSLSIPGPESVPGM</sequence>
<evidence type="ECO:0000313" key="3">
    <source>
        <dbReference type="Proteomes" id="UP000325113"/>
    </source>
</evidence>
<dbReference type="Proteomes" id="UP000325113">
    <property type="component" value="Unassembled WGS sequence"/>
</dbReference>
<organism evidence="2 3">
    <name type="scientific">Cafeteria roenbergensis</name>
    <name type="common">Marine flagellate</name>
    <dbReference type="NCBI Taxonomy" id="33653"/>
    <lineage>
        <taxon>Eukaryota</taxon>
        <taxon>Sar</taxon>
        <taxon>Stramenopiles</taxon>
        <taxon>Bigyra</taxon>
        <taxon>Opalozoa</taxon>
        <taxon>Bicosoecida</taxon>
        <taxon>Cafeteriaceae</taxon>
        <taxon>Cafeteria</taxon>
    </lineage>
</organism>
<dbReference type="AlphaFoldDB" id="A0A5A8CP30"/>
<evidence type="ECO:0008006" key="4">
    <source>
        <dbReference type="Google" id="ProtNLM"/>
    </source>
</evidence>
<dbReference type="EMBL" id="VLTM01000091">
    <property type="protein sequence ID" value="KAA0154803.1"/>
    <property type="molecule type" value="Genomic_DNA"/>
</dbReference>
<protein>
    <recommendedName>
        <fullName evidence="4">EF-hand domain-containing protein</fullName>
    </recommendedName>
</protein>
<dbReference type="Gene3D" id="1.10.238.10">
    <property type="entry name" value="EF-hand"/>
    <property type="match status" value="1"/>
</dbReference>
<feature type="compositionally biased region" description="Low complexity" evidence="1">
    <location>
        <begin position="657"/>
        <end position="674"/>
    </location>
</feature>
<name>A0A5A8CP30_CAFRO</name>
<feature type="region of interest" description="Disordered" evidence="1">
    <location>
        <begin position="162"/>
        <end position="185"/>
    </location>
</feature>